<dbReference type="RefSeq" id="WP_345441755.1">
    <property type="nucleotide sequence ID" value="NZ_BAABKO010000007.1"/>
</dbReference>
<reference evidence="9" key="1">
    <citation type="journal article" date="2019" name="Int. J. Syst. Evol. Microbiol.">
        <title>The Global Catalogue of Microorganisms (GCM) 10K type strain sequencing project: providing services to taxonomists for standard genome sequencing and annotation.</title>
        <authorList>
            <consortium name="The Broad Institute Genomics Platform"/>
            <consortium name="The Broad Institute Genome Sequencing Center for Infectious Disease"/>
            <person name="Wu L."/>
            <person name="Ma J."/>
        </authorList>
    </citation>
    <scope>NUCLEOTIDE SEQUENCE [LARGE SCALE GENOMIC DNA]</scope>
    <source>
        <strain evidence="9">JCM 18537</strain>
    </source>
</reference>
<gene>
    <name evidence="8" type="ORF">GCM10023351_32920</name>
</gene>
<dbReference type="SUPFAM" id="SSF55545">
    <property type="entry name" value="beta-N-acetylhexosaminidase-like domain"/>
    <property type="match status" value="1"/>
</dbReference>
<protein>
    <recommendedName>
        <fullName evidence="3">beta-N-acetylhexosaminidase</fullName>
        <ecNumber evidence="3">3.2.1.52</ecNumber>
    </recommendedName>
</protein>
<dbReference type="PRINTS" id="PR00738">
    <property type="entry name" value="GLHYDRLASE20"/>
</dbReference>
<dbReference type="InterPro" id="IPR017853">
    <property type="entry name" value="GH"/>
</dbReference>
<proteinExistence type="inferred from homology"/>
<comment type="catalytic activity">
    <reaction evidence="1">
        <text>Hydrolysis of terminal non-reducing N-acetyl-D-hexosamine residues in N-acetyl-beta-D-hexosaminides.</text>
        <dbReference type="EC" id="3.2.1.52"/>
    </reaction>
</comment>
<dbReference type="Gene3D" id="3.20.20.80">
    <property type="entry name" value="Glycosidases"/>
    <property type="match status" value="1"/>
</dbReference>
<keyword evidence="4" id="KW-0378">Hydrolase</keyword>
<dbReference type="Pfam" id="PF00728">
    <property type="entry name" value="Glyco_hydro_20"/>
    <property type="match status" value="1"/>
</dbReference>
<evidence type="ECO:0000256" key="2">
    <source>
        <dbReference type="ARBA" id="ARBA00006285"/>
    </source>
</evidence>
<dbReference type="PANTHER" id="PTHR22600">
    <property type="entry name" value="BETA-HEXOSAMINIDASE"/>
    <property type="match status" value="1"/>
</dbReference>
<accession>A0ABP9AQC0</accession>
<organism evidence="8 9">
    <name type="scientific">Microbacterium gilvum</name>
    <dbReference type="NCBI Taxonomy" id="1336204"/>
    <lineage>
        <taxon>Bacteria</taxon>
        <taxon>Bacillati</taxon>
        <taxon>Actinomycetota</taxon>
        <taxon>Actinomycetes</taxon>
        <taxon>Micrococcales</taxon>
        <taxon>Microbacteriaceae</taxon>
        <taxon>Microbacterium</taxon>
    </lineage>
</organism>
<evidence type="ECO:0000313" key="9">
    <source>
        <dbReference type="Proteomes" id="UP001501645"/>
    </source>
</evidence>
<comment type="similarity">
    <text evidence="2">Belongs to the glycosyl hydrolase 20 family.</text>
</comment>
<dbReference type="InterPro" id="IPR029018">
    <property type="entry name" value="Hex-like_dom2"/>
</dbReference>
<dbReference type="EMBL" id="BAABKO010000007">
    <property type="protein sequence ID" value="GAA4784741.1"/>
    <property type="molecule type" value="Genomic_DNA"/>
</dbReference>
<evidence type="ECO:0000256" key="1">
    <source>
        <dbReference type="ARBA" id="ARBA00001231"/>
    </source>
</evidence>
<dbReference type="EC" id="3.2.1.52" evidence="3"/>
<feature type="domain" description="Glycoside hydrolase family 20 catalytic" evidence="6">
    <location>
        <begin position="103"/>
        <end position="441"/>
    </location>
</feature>
<dbReference type="InterPro" id="IPR015882">
    <property type="entry name" value="HEX_bac_N"/>
</dbReference>
<dbReference type="InterPro" id="IPR025705">
    <property type="entry name" value="Beta_hexosaminidase_sua/sub"/>
</dbReference>
<evidence type="ECO:0000256" key="5">
    <source>
        <dbReference type="ARBA" id="ARBA00023295"/>
    </source>
</evidence>
<evidence type="ECO:0000259" key="7">
    <source>
        <dbReference type="Pfam" id="PF02838"/>
    </source>
</evidence>
<dbReference type="Gene3D" id="3.30.379.10">
    <property type="entry name" value="Chitobiase/beta-hexosaminidase domain 2-like"/>
    <property type="match status" value="1"/>
</dbReference>
<evidence type="ECO:0000256" key="4">
    <source>
        <dbReference type="ARBA" id="ARBA00022801"/>
    </source>
</evidence>
<keyword evidence="9" id="KW-1185">Reference proteome</keyword>
<evidence type="ECO:0000313" key="8">
    <source>
        <dbReference type="EMBL" id="GAA4784741.1"/>
    </source>
</evidence>
<feature type="domain" description="Beta-hexosaminidase bacterial type N-terminal" evidence="7">
    <location>
        <begin position="29"/>
        <end position="100"/>
    </location>
</feature>
<dbReference type="SUPFAM" id="SSF51445">
    <property type="entry name" value="(Trans)glycosidases"/>
    <property type="match status" value="1"/>
</dbReference>
<dbReference type="Proteomes" id="UP001501645">
    <property type="component" value="Unassembled WGS sequence"/>
</dbReference>
<keyword evidence="5" id="KW-0326">Glycosidase</keyword>
<dbReference type="InterPro" id="IPR015883">
    <property type="entry name" value="Glyco_hydro_20_cat"/>
</dbReference>
<dbReference type="PANTHER" id="PTHR22600:SF57">
    <property type="entry name" value="BETA-N-ACETYLHEXOSAMINIDASE"/>
    <property type="match status" value="1"/>
</dbReference>
<name>A0ABP9AQC0_9MICO</name>
<sequence length="477" mass="51022">MTLPLVPWPASVRPREGAPLHLAPGTAARAEAEAAASAVTSEHHDAALPDEGYRLDVDAAGIVVAASAPAGARHARATLAQLVEQGPEGWVIRPVSIADAPRYPHRGLMLDVARHFHPVSTVAWLLDRMAELKLTHLHLHLTDDQGWRLDMRSRPALAERASGTSVGGGPGGFYTRADWDDLLSHAERRGVQLVPEIDLPGHTHAVGLAHPELCAPPVVTDEVRRVAAEHGGGLPRAGVPYTGLAVGFSSLRVGEPAVEEFLHDVLGEVCALTPGDLVHIGGDEALGTDPDDYASLVGLAAEIVVAHGKTPVAWHEAGRAPLPRGAVGQFWGFRTPSAEHAEAARAFVARGGTLVMSPSDAVYLDMKYDPSTPLGLTWADGPTSVERSYEWDPDDIIPGLPDGAVRGVEAALWTETIRDRAGVERMAFPRLASAAEIAWSPRSGRERAWPAFRARLAERVRRWREDGVDAQEIVLTS</sequence>
<evidence type="ECO:0000256" key="3">
    <source>
        <dbReference type="ARBA" id="ARBA00012663"/>
    </source>
</evidence>
<evidence type="ECO:0000259" key="6">
    <source>
        <dbReference type="Pfam" id="PF00728"/>
    </source>
</evidence>
<comment type="caution">
    <text evidence="8">The sequence shown here is derived from an EMBL/GenBank/DDBJ whole genome shotgun (WGS) entry which is preliminary data.</text>
</comment>
<dbReference type="Pfam" id="PF02838">
    <property type="entry name" value="Glyco_hydro_20b"/>
    <property type="match status" value="1"/>
</dbReference>